<feature type="transmembrane region" description="Helical" evidence="8">
    <location>
        <begin position="214"/>
        <end position="232"/>
    </location>
</feature>
<dbReference type="PANTHER" id="PTHR30472:SF70">
    <property type="entry name" value="MOLYBDATE IMPORT SYSTEM PERMEASE PROTEIN MOLB"/>
    <property type="match status" value="1"/>
</dbReference>
<keyword evidence="5 8" id="KW-0812">Transmembrane</keyword>
<evidence type="ECO:0000256" key="2">
    <source>
        <dbReference type="ARBA" id="ARBA00007935"/>
    </source>
</evidence>
<evidence type="ECO:0000256" key="1">
    <source>
        <dbReference type="ARBA" id="ARBA00004651"/>
    </source>
</evidence>
<sequence length="345" mass="36230">MKNSRFSTAKRGAGLMNAVFAALLVVVLLVSLSVGQYHVPVSQVFKILASCVFPSAFPDPTWSELDHNVIVSVRLPRAVAAIVVGGALSAAGAVFQGIFRNPLASPYTLGVSNGAGFGAALAIMLVGTTVAVQGSAMLFALLAVWLALKFGGRARNSTVTLILAGVVVGSLFAALISLLKFLADPFDKLPAIVFWLMGSLSAVNNTALLASIPVLLIAMALLMLYAWRLNILCVGDAEARSYGVDVSRDRTIVIACCSVLAAVSVGMAGVIGWIGLVIPHLSRCFTGPDFRRLLPVSILLGGAYLLTIDDLCRTLSSAEIPLGVVTALIGTPVFAWFMVKEKVNW</sequence>
<dbReference type="SUPFAM" id="SSF81345">
    <property type="entry name" value="ABC transporter involved in vitamin B12 uptake, BtuC"/>
    <property type="match status" value="1"/>
</dbReference>
<dbReference type="InterPro" id="IPR000522">
    <property type="entry name" value="ABC_transptr_permease_BtuC"/>
</dbReference>
<keyword evidence="3" id="KW-0813">Transport</keyword>
<feature type="transmembrane region" description="Helical" evidence="8">
    <location>
        <begin position="290"/>
        <end position="308"/>
    </location>
</feature>
<dbReference type="RefSeq" id="WP_285230594.1">
    <property type="nucleotide sequence ID" value="NZ_JAKZJU020000001.1"/>
</dbReference>
<dbReference type="Gene3D" id="1.10.3470.10">
    <property type="entry name" value="ABC transporter involved in vitamin B12 uptake, BtuC"/>
    <property type="match status" value="1"/>
</dbReference>
<evidence type="ECO:0000256" key="8">
    <source>
        <dbReference type="SAM" id="Phobius"/>
    </source>
</evidence>
<evidence type="ECO:0000256" key="6">
    <source>
        <dbReference type="ARBA" id="ARBA00022989"/>
    </source>
</evidence>
<keyword evidence="4" id="KW-1003">Cell membrane</keyword>
<evidence type="ECO:0000256" key="7">
    <source>
        <dbReference type="ARBA" id="ARBA00023136"/>
    </source>
</evidence>
<keyword evidence="10" id="KW-1185">Reference proteome</keyword>
<accession>A0ABT7INR1</accession>
<comment type="caution">
    <text evidence="9">The sequence shown here is derived from an EMBL/GenBank/DDBJ whole genome shotgun (WGS) entry which is preliminary data.</text>
</comment>
<feature type="transmembrane region" description="Helical" evidence="8">
    <location>
        <begin position="12"/>
        <end position="31"/>
    </location>
</feature>
<protein>
    <submittedName>
        <fullName evidence="9">Iron ABC transporter permease</fullName>
    </submittedName>
</protein>
<keyword evidence="6 8" id="KW-1133">Transmembrane helix</keyword>
<dbReference type="PANTHER" id="PTHR30472">
    <property type="entry name" value="FERRIC ENTEROBACTIN TRANSPORT SYSTEM PERMEASE PROTEIN"/>
    <property type="match status" value="1"/>
</dbReference>
<evidence type="ECO:0000256" key="5">
    <source>
        <dbReference type="ARBA" id="ARBA00022692"/>
    </source>
</evidence>
<feature type="transmembrane region" description="Helical" evidence="8">
    <location>
        <begin position="78"/>
        <end position="99"/>
    </location>
</feature>
<dbReference type="Proteomes" id="UP001165481">
    <property type="component" value="Unassembled WGS sequence"/>
</dbReference>
<comment type="subcellular location">
    <subcellularLocation>
        <location evidence="1">Cell membrane</location>
        <topology evidence="1">Multi-pass membrane protein</topology>
    </subcellularLocation>
</comment>
<keyword evidence="7 8" id="KW-0472">Membrane</keyword>
<feature type="transmembrane region" description="Helical" evidence="8">
    <location>
        <begin position="252"/>
        <end position="278"/>
    </location>
</feature>
<dbReference type="CDD" id="cd06550">
    <property type="entry name" value="TM_ABC_iron-siderophores_like"/>
    <property type="match status" value="1"/>
</dbReference>
<dbReference type="Pfam" id="PF01032">
    <property type="entry name" value="FecCD"/>
    <property type="match status" value="1"/>
</dbReference>
<dbReference type="EMBL" id="JAKZJU020000001">
    <property type="protein sequence ID" value="MDL2060022.1"/>
    <property type="molecule type" value="Genomic_DNA"/>
</dbReference>
<organism evidence="9 10">
    <name type="scientific">Mesosutterella faecium</name>
    <dbReference type="NCBI Taxonomy" id="2925194"/>
    <lineage>
        <taxon>Bacteria</taxon>
        <taxon>Pseudomonadati</taxon>
        <taxon>Pseudomonadota</taxon>
        <taxon>Betaproteobacteria</taxon>
        <taxon>Burkholderiales</taxon>
        <taxon>Sutterellaceae</taxon>
        <taxon>Mesosutterella</taxon>
    </lineage>
</organism>
<evidence type="ECO:0000313" key="10">
    <source>
        <dbReference type="Proteomes" id="UP001165481"/>
    </source>
</evidence>
<name>A0ABT7INR1_9BURK</name>
<evidence type="ECO:0000256" key="3">
    <source>
        <dbReference type="ARBA" id="ARBA00022448"/>
    </source>
</evidence>
<dbReference type="InterPro" id="IPR037294">
    <property type="entry name" value="ABC_BtuC-like"/>
</dbReference>
<reference evidence="9" key="1">
    <citation type="submission" date="2023-03" db="EMBL/GenBank/DDBJ databases">
        <title>Mesosutterella sp. nov. isolated from porcine feces.</title>
        <authorList>
            <person name="Yu S."/>
        </authorList>
    </citation>
    <scope>NUCLEOTIDE SEQUENCE</scope>
    <source>
        <strain evidence="9">AGMB02718</strain>
    </source>
</reference>
<evidence type="ECO:0000256" key="4">
    <source>
        <dbReference type="ARBA" id="ARBA00022475"/>
    </source>
</evidence>
<feature type="transmembrane region" description="Helical" evidence="8">
    <location>
        <begin position="160"/>
        <end position="183"/>
    </location>
</feature>
<evidence type="ECO:0000313" key="9">
    <source>
        <dbReference type="EMBL" id="MDL2060022.1"/>
    </source>
</evidence>
<comment type="similarity">
    <text evidence="2">Belongs to the binding-protein-dependent transport system permease family. FecCD subfamily.</text>
</comment>
<gene>
    <name evidence="9" type="ORF">MUN46_008765</name>
</gene>
<feature type="transmembrane region" description="Helical" evidence="8">
    <location>
        <begin position="119"/>
        <end position="148"/>
    </location>
</feature>
<proteinExistence type="inferred from homology"/>
<feature type="transmembrane region" description="Helical" evidence="8">
    <location>
        <begin position="320"/>
        <end position="339"/>
    </location>
</feature>